<feature type="compositionally biased region" description="Basic and acidic residues" evidence="1">
    <location>
        <begin position="1"/>
        <end position="10"/>
    </location>
</feature>
<proteinExistence type="predicted"/>
<evidence type="ECO:0000313" key="3">
    <source>
        <dbReference type="Proteomes" id="UP000784294"/>
    </source>
</evidence>
<protein>
    <submittedName>
        <fullName evidence="2">Uncharacterized protein</fullName>
    </submittedName>
</protein>
<sequence>MTREESDQKRPAPIFHRAYTAKPSNRSESQDQRVHRVTLQTPAKACTRNALATKAGTSKTSSIANKSQLHVQVENENKGAVLSSMPIRLGRVKSTDLDEPIEHYKLPVTPDLRGADTGLGNAGNISYSVQRRATPVGPAEAAAMATSLYGSGNSLVRRKTRQELIALVGLQTTSIDGADELESRPTSRNLSSLSTNLRKPLTQSPSHKEDQGRMHTAHINPEQALQPSVDWPTAAPVIHPTALQHPTINDSWDGDQTNVDLFVSCREPYGRCVSDLTTPGTVTDKDVADRQSGLPSDALFFSVTQSKDLVTTSDESTSTCHLHQDHNERSPSVQPKN</sequence>
<evidence type="ECO:0000313" key="2">
    <source>
        <dbReference type="EMBL" id="VEL09757.1"/>
    </source>
</evidence>
<reference evidence="2" key="1">
    <citation type="submission" date="2018-11" db="EMBL/GenBank/DDBJ databases">
        <authorList>
            <consortium name="Pathogen Informatics"/>
        </authorList>
    </citation>
    <scope>NUCLEOTIDE SEQUENCE</scope>
</reference>
<comment type="caution">
    <text evidence="2">The sequence shown here is derived from an EMBL/GenBank/DDBJ whole genome shotgun (WGS) entry which is preliminary data.</text>
</comment>
<feature type="region of interest" description="Disordered" evidence="1">
    <location>
        <begin position="1"/>
        <end position="34"/>
    </location>
</feature>
<dbReference type="Proteomes" id="UP000784294">
    <property type="component" value="Unassembled WGS sequence"/>
</dbReference>
<feature type="region of interest" description="Disordered" evidence="1">
    <location>
        <begin position="312"/>
        <end position="337"/>
    </location>
</feature>
<keyword evidence="3" id="KW-1185">Reference proteome</keyword>
<dbReference type="AlphaFoldDB" id="A0A3S5BMT8"/>
<name>A0A3S5BMT8_9PLAT</name>
<gene>
    <name evidence="2" type="ORF">PXEA_LOCUS3197</name>
</gene>
<dbReference type="EMBL" id="CAAALY010007180">
    <property type="protein sequence ID" value="VEL09757.1"/>
    <property type="molecule type" value="Genomic_DNA"/>
</dbReference>
<evidence type="ECO:0000256" key="1">
    <source>
        <dbReference type="SAM" id="MobiDB-lite"/>
    </source>
</evidence>
<feature type="region of interest" description="Disordered" evidence="1">
    <location>
        <begin position="178"/>
        <end position="214"/>
    </location>
</feature>
<feature type="compositionally biased region" description="Polar residues" evidence="1">
    <location>
        <begin position="312"/>
        <end position="321"/>
    </location>
</feature>
<organism evidence="2 3">
    <name type="scientific">Protopolystoma xenopodis</name>
    <dbReference type="NCBI Taxonomy" id="117903"/>
    <lineage>
        <taxon>Eukaryota</taxon>
        <taxon>Metazoa</taxon>
        <taxon>Spiralia</taxon>
        <taxon>Lophotrochozoa</taxon>
        <taxon>Platyhelminthes</taxon>
        <taxon>Monogenea</taxon>
        <taxon>Polyopisthocotylea</taxon>
        <taxon>Polystomatidea</taxon>
        <taxon>Polystomatidae</taxon>
        <taxon>Protopolystoma</taxon>
    </lineage>
</organism>
<accession>A0A3S5BMT8</accession>
<feature type="non-terminal residue" evidence="2">
    <location>
        <position position="1"/>
    </location>
</feature>
<feature type="compositionally biased region" description="Low complexity" evidence="1">
    <location>
        <begin position="184"/>
        <end position="198"/>
    </location>
</feature>